<feature type="domain" description="Retrotransposon gag" evidence="2">
    <location>
        <begin position="256"/>
        <end position="317"/>
    </location>
</feature>
<dbReference type="Pfam" id="PF03732">
    <property type="entry name" value="Retrotrans_gag"/>
    <property type="match status" value="1"/>
</dbReference>
<evidence type="ECO:0000256" key="1">
    <source>
        <dbReference type="SAM" id="Phobius"/>
    </source>
</evidence>
<comment type="caution">
    <text evidence="3">The sequence shown here is derived from an EMBL/GenBank/DDBJ whole genome shotgun (WGS) entry which is preliminary data.</text>
</comment>
<keyword evidence="1" id="KW-0812">Transmembrane</keyword>
<reference evidence="3" key="1">
    <citation type="submission" date="2018-05" db="EMBL/GenBank/DDBJ databases">
        <title>Draft genome of Mucuna pruriens seed.</title>
        <authorList>
            <person name="Nnadi N.E."/>
            <person name="Vos R."/>
            <person name="Hasami M.H."/>
            <person name="Devisetty U.K."/>
            <person name="Aguiy J.C."/>
        </authorList>
    </citation>
    <scope>NUCLEOTIDE SEQUENCE [LARGE SCALE GENOMIC DNA]</scope>
    <source>
        <strain evidence="3">JCA_2017</strain>
    </source>
</reference>
<dbReference type="Proteomes" id="UP000257109">
    <property type="component" value="Unassembled WGS sequence"/>
</dbReference>
<evidence type="ECO:0000313" key="4">
    <source>
        <dbReference type="Proteomes" id="UP000257109"/>
    </source>
</evidence>
<proteinExistence type="predicted"/>
<organism evidence="3 4">
    <name type="scientific">Mucuna pruriens</name>
    <name type="common">Velvet bean</name>
    <name type="synonym">Dolichos pruriens</name>
    <dbReference type="NCBI Taxonomy" id="157652"/>
    <lineage>
        <taxon>Eukaryota</taxon>
        <taxon>Viridiplantae</taxon>
        <taxon>Streptophyta</taxon>
        <taxon>Embryophyta</taxon>
        <taxon>Tracheophyta</taxon>
        <taxon>Spermatophyta</taxon>
        <taxon>Magnoliopsida</taxon>
        <taxon>eudicotyledons</taxon>
        <taxon>Gunneridae</taxon>
        <taxon>Pentapetalae</taxon>
        <taxon>rosids</taxon>
        <taxon>fabids</taxon>
        <taxon>Fabales</taxon>
        <taxon>Fabaceae</taxon>
        <taxon>Papilionoideae</taxon>
        <taxon>50 kb inversion clade</taxon>
        <taxon>NPAAA clade</taxon>
        <taxon>indigoferoid/millettioid clade</taxon>
        <taxon>Phaseoleae</taxon>
        <taxon>Mucuna</taxon>
    </lineage>
</organism>
<keyword evidence="1" id="KW-0472">Membrane</keyword>
<gene>
    <name evidence="3" type="ORF">CR513_22643</name>
</gene>
<evidence type="ECO:0000259" key="2">
    <source>
        <dbReference type="Pfam" id="PF03732"/>
    </source>
</evidence>
<dbReference type="PANTHER" id="PTHR33223:SF3">
    <property type="match status" value="1"/>
</dbReference>
<keyword evidence="1" id="KW-1133">Transmembrane helix</keyword>
<evidence type="ECO:0000313" key="3">
    <source>
        <dbReference type="EMBL" id="RDX94917.1"/>
    </source>
</evidence>
<accession>A0A371GWJ3</accession>
<feature type="non-terminal residue" evidence="3">
    <location>
        <position position="1"/>
    </location>
</feature>
<dbReference type="PANTHER" id="PTHR33223">
    <property type="entry name" value="CCHC-TYPE DOMAIN-CONTAINING PROTEIN"/>
    <property type="match status" value="1"/>
</dbReference>
<dbReference type="OrthoDB" id="1749511at2759"/>
<sequence>MREPDSRALCGSTRRARSSLAGEREACWANKTTKAFVAPFVGEFRILWYLVYFLSYFVFLQQTAYFPIPVESESSLTFSELGSVRVIFVRNKFVSIRDRCMTRSSSNNLHDLEPEIDRTLHRLRKMKNTNVGSSDSFNSISNSVDNSFATNSEFPDCSNSSFYVKTRAHGESRSNMERVGHVGCGVLTLVHLVSATGAGSVILAQSYELKSGLIHLLPKFHDLASEDPHKHLKEFHVVCSTMRPQGILEDYIKMKAFPFSLDGVAKDWLYLQLVLFHTWGDMKHMFLEKFFLTSRTTTIRNKICEIRQQFGETLHEY</sequence>
<dbReference type="AlphaFoldDB" id="A0A371GWJ3"/>
<dbReference type="EMBL" id="QJKJ01004253">
    <property type="protein sequence ID" value="RDX94917.1"/>
    <property type="molecule type" value="Genomic_DNA"/>
</dbReference>
<dbReference type="InterPro" id="IPR005162">
    <property type="entry name" value="Retrotrans_gag_dom"/>
</dbReference>
<feature type="transmembrane region" description="Helical" evidence="1">
    <location>
        <begin position="46"/>
        <end position="68"/>
    </location>
</feature>
<name>A0A371GWJ3_MUCPR</name>
<protein>
    <recommendedName>
        <fullName evidence="2">Retrotransposon gag domain-containing protein</fullName>
    </recommendedName>
</protein>
<keyword evidence="4" id="KW-1185">Reference proteome</keyword>